<dbReference type="AlphaFoldDB" id="A0AAV9QZB8"/>
<dbReference type="EMBL" id="JAHHUM010002599">
    <property type="protein sequence ID" value="KAK5602866.1"/>
    <property type="molecule type" value="Genomic_DNA"/>
</dbReference>
<evidence type="ECO:0000313" key="5">
    <source>
        <dbReference type="EMBL" id="KAK5602866.1"/>
    </source>
</evidence>
<evidence type="ECO:0000259" key="4">
    <source>
        <dbReference type="Pfam" id="PF08266"/>
    </source>
</evidence>
<keyword evidence="6" id="KW-1185">Reference proteome</keyword>
<evidence type="ECO:0000313" key="6">
    <source>
        <dbReference type="Proteomes" id="UP001311232"/>
    </source>
</evidence>
<dbReference type="Gene3D" id="2.60.40.60">
    <property type="entry name" value="Cadherins"/>
    <property type="match status" value="1"/>
</dbReference>
<accession>A0AAV9QZB8</accession>
<name>A0AAV9QZB8_9TELE</name>
<dbReference type="InterPro" id="IPR015919">
    <property type="entry name" value="Cadherin-like_sf"/>
</dbReference>
<dbReference type="InterPro" id="IPR013164">
    <property type="entry name" value="Cadherin_N"/>
</dbReference>
<keyword evidence="2" id="KW-0472">Membrane</keyword>
<dbReference type="PANTHER" id="PTHR24028:SF114">
    <property type="entry name" value="PCDH2G3 PROTEIN-RELATED"/>
    <property type="match status" value="1"/>
</dbReference>
<dbReference type="InterPro" id="IPR050174">
    <property type="entry name" value="Protocadherin/Cadherin-CA"/>
</dbReference>
<dbReference type="GO" id="GO:0007155">
    <property type="term" value="P:cell adhesion"/>
    <property type="evidence" value="ECO:0007669"/>
    <property type="project" value="TreeGrafter"/>
</dbReference>
<keyword evidence="3" id="KW-0325">Glycoprotein</keyword>
<dbReference type="PANTHER" id="PTHR24028">
    <property type="entry name" value="CADHERIN-87A"/>
    <property type="match status" value="1"/>
</dbReference>
<sequence length="157" mass="17822">MSYSFPEEMKRGSLIGNIAKDLGLPKGALSTRRARIDTEGSDKHYCDINLGNGELIVTERIDREELLVARRLMHLKKRERYGGIHAVRFDYEQFRSFKVHVRPETTVFPPTQQQRPVSVFIWVGKTTSSDTVPCPRGQLFMTEAGPQSCPGGLWCPK</sequence>
<feature type="domain" description="Cadherin N-terminal" evidence="4">
    <location>
        <begin position="2"/>
        <end position="67"/>
    </location>
</feature>
<proteinExistence type="predicted"/>
<organism evidence="5 6">
    <name type="scientific">Crenichthys baileyi</name>
    <name type="common">White River springfish</name>
    <dbReference type="NCBI Taxonomy" id="28760"/>
    <lineage>
        <taxon>Eukaryota</taxon>
        <taxon>Metazoa</taxon>
        <taxon>Chordata</taxon>
        <taxon>Craniata</taxon>
        <taxon>Vertebrata</taxon>
        <taxon>Euteleostomi</taxon>
        <taxon>Actinopterygii</taxon>
        <taxon>Neopterygii</taxon>
        <taxon>Teleostei</taxon>
        <taxon>Neoteleostei</taxon>
        <taxon>Acanthomorphata</taxon>
        <taxon>Ovalentaria</taxon>
        <taxon>Atherinomorphae</taxon>
        <taxon>Cyprinodontiformes</taxon>
        <taxon>Goodeidae</taxon>
        <taxon>Crenichthys</taxon>
    </lineage>
</organism>
<evidence type="ECO:0000256" key="1">
    <source>
        <dbReference type="ARBA" id="ARBA00004370"/>
    </source>
</evidence>
<dbReference type="Proteomes" id="UP001311232">
    <property type="component" value="Unassembled WGS sequence"/>
</dbReference>
<dbReference type="SUPFAM" id="SSF49313">
    <property type="entry name" value="Cadherin-like"/>
    <property type="match status" value="1"/>
</dbReference>
<protein>
    <recommendedName>
        <fullName evidence="4">Cadherin N-terminal domain-containing protein</fullName>
    </recommendedName>
</protein>
<evidence type="ECO:0000256" key="3">
    <source>
        <dbReference type="ARBA" id="ARBA00023180"/>
    </source>
</evidence>
<dbReference type="GO" id="GO:0005509">
    <property type="term" value="F:calcium ion binding"/>
    <property type="evidence" value="ECO:0007669"/>
    <property type="project" value="InterPro"/>
</dbReference>
<dbReference type="Pfam" id="PF08266">
    <property type="entry name" value="Cadherin_2"/>
    <property type="match status" value="1"/>
</dbReference>
<gene>
    <name evidence="5" type="ORF">CRENBAI_021519</name>
</gene>
<evidence type="ECO:0000256" key="2">
    <source>
        <dbReference type="ARBA" id="ARBA00023136"/>
    </source>
</evidence>
<dbReference type="GO" id="GO:0005886">
    <property type="term" value="C:plasma membrane"/>
    <property type="evidence" value="ECO:0007669"/>
    <property type="project" value="TreeGrafter"/>
</dbReference>
<reference evidence="5 6" key="1">
    <citation type="submission" date="2021-06" db="EMBL/GenBank/DDBJ databases">
        <authorList>
            <person name="Palmer J.M."/>
        </authorList>
    </citation>
    <scope>NUCLEOTIDE SEQUENCE [LARGE SCALE GENOMIC DNA]</scope>
    <source>
        <strain evidence="5 6">MEX-2019</strain>
        <tissue evidence="5">Muscle</tissue>
    </source>
</reference>
<comment type="subcellular location">
    <subcellularLocation>
        <location evidence="1">Membrane</location>
    </subcellularLocation>
</comment>
<comment type="caution">
    <text evidence="5">The sequence shown here is derived from an EMBL/GenBank/DDBJ whole genome shotgun (WGS) entry which is preliminary data.</text>
</comment>